<evidence type="ECO:0000313" key="3">
    <source>
        <dbReference type="Proteomes" id="UP000317318"/>
    </source>
</evidence>
<sequence precursor="true">MKLFKTCSAALALAVFVGGIAGADDATALARLKEKVPEPRVGKNRQGEIVQISVNAPNLTNEELALFNQFQHLQKLTISHAGYKKGGKTGVDFSGVAALKDHPSLKYFSAGGAIGKEYLKALSQLSNIDELYIQTTNSMDEDWAPIGEMTHLTYLGVRVRNDRMSKLSEGFFPHLMPLDNLERFLLSEMTFKDPQPFVDFVISRPNLKQLTLRKSKLPEASLAEIRKAKPDLEIVEKN</sequence>
<evidence type="ECO:0000256" key="1">
    <source>
        <dbReference type="SAM" id="SignalP"/>
    </source>
</evidence>
<dbReference type="InterPro" id="IPR032675">
    <property type="entry name" value="LRR_dom_sf"/>
</dbReference>
<proteinExistence type="predicted"/>
<feature type="chain" id="PRO_5022000890" description="Leucine Rich repeats (2 copies)" evidence="1">
    <location>
        <begin position="24"/>
        <end position="238"/>
    </location>
</feature>
<organism evidence="2 3">
    <name type="scientific">Stratiformator vulcanicus</name>
    <dbReference type="NCBI Taxonomy" id="2527980"/>
    <lineage>
        <taxon>Bacteria</taxon>
        <taxon>Pseudomonadati</taxon>
        <taxon>Planctomycetota</taxon>
        <taxon>Planctomycetia</taxon>
        <taxon>Planctomycetales</taxon>
        <taxon>Planctomycetaceae</taxon>
        <taxon>Stratiformator</taxon>
    </lineage>
</organism>
<dbReference type="Gene3D" id="3.80.10.10">
    <property type="entry name" value="Ribonuclease Inhibitor"/>
    <property type="match status" value="1"/>
</dbReference>
<reference evidence="2 3" key="1">
    <citation type="submission" date="2019-02" db="EMBL/GenBank/DDBJ databases">
        <title>Deep-cultivation of Planctomycetes and their phenomic and genomic characterization uncovers novel biology.</title>
        <authorList>
            <person name="Wiegand S."/>
            <person name="Jogler M."/>
            <person name="Boedeker C."/>
            <person name="Pinto D."/>
            <person name="Vollmers J."/>
            <person name="Rivas-Marin E."/>
            <person name="Kohn T."/>
            <person name="Peeters S.H."/>
            <person name="Heuer A."/>
            <person name="Rast P."/>
            <person name="Oberbeckmann S."/>
            <person name="Bunk B."/>
            <person name="Jeske O."/>
            <person name="Meyerdierks A."/>
            <person name="Storesund J.E."/>
            <person name="Kallscheuer N."/>
            <person name="Luecker S."/>
            <person name="Lage O.M."/>
            <person name="Pohl T."/>
            <person name="Merkel B.J."/>
            <person name="Hornburger P."/>
            <person name="Mueller R.-W."/>
            <person name="Bruemmer F."/>
            <person name="Labrenz M."/>
            <person name="Spormann A.M."/>
            <person name="Op den Camp H."/>
            <person name="Overmann J."/>
            <person name="Amann R."/>
            <person name="Jetten M.S.M."/>
            <person name="Mascher T."/>
            <person name="Medema M.H."/>
            <person name="Devos D.P."/>
            <person name="Kaster A.-K."/>
            <person name="Ovreas L."/>
            <person name="Rohde M."/>
            <person name="Galperin M.Y."/>
            <person name="Jogler C."/>
        </authorList>
    </citation>
    <scope>NUCLEOTIDE SEQUENCE [LARGE SCALE GENOMIC DNA]</scope>
    <source>
        <strain evidence="2 3">Pan189</strain>
    </source>
</reference>
<protein>
    <recommendedName>
        <fullName evidence="4">Leucine Rich repeats (2 copies)</fullName>
    </recommendedName>
</protein>
<dbReference type="Proteomes" id="UP000317318">
    <property type="component" value="Chromosome"/>
</dbReference>
<dbReference type="EMBL" id="CP036268">
    <property type="protein sequence ID" value="QDT37613.1"/>
    <property type="molecule type" value="Genomic_DNA"/>
</dbReference>
<gene>
    <name evidence="2" type="ORF">Pan189_19930</name>
</gene>
<evidence type="ECO:0000313" key="2">
    <source>
        <dbReference type="EMBL" id="QDT37613.1"/>
    </source>
</evidence>
<evidence type="ECO:0008006" key="4">
    <source>
        <dbReference type="Google" id="ProtNLM"/>
    </source>
</evidence>
<dbReference type="KEGG" id="svp:Pan189_19930"/>
<dbReference type="AlphaFoldDB" id="A0A517R185"/>
<keyword evidence="1" id="KW-0732">Signal</keyword>
<name>A0A517R185_9PLAN</name>
<dbReference type="SUPFAM" id="SSF52047">
    <property type="entry name" value="RNI-like"/>
    <property type="match status" value="1"/>
</dbReference>
<feature type="signal peptide" evidence="1">
    <location>
        <begin position="1"/>
        <end position="23"/>
    </location>
</feature>
<keyword evidence="3" id="KW-1185">Reference proteome</keyword>
<dbReference type="RefSeq" id="WP_145363713.1">
    <property type="nucleotide sequence ID" value="NZ_CP036268.1"/>
</dbReference>
<accession>A0A517R185</accession>